<feature type="binding site" evidence="42">
    <location>
        <position position="431"/>
    </location>
    <ligand>
        <name>Ca(2+)</name>
        <dbReference type="ChEBI" id="CHEBI:29108"/>
    </ligand>
</feature>
<keyword evidence="22" id="KW-0539">Nucleus</keyword>
<comment type="similarity">
    <text evidence="7">Belongs to the transglutaminase superfamily. Transglutaminase family.</text>
</comment>
<evidence type="ECO:0000256" key="42">
    <source>
        <dbReference type="PIRSR" id="PIRSR000459-2"/>
    </source>
</evidence>
<feature type="active site" evidence="41">
    <location>
        <position position="391"/>
    </location>
</feature>
<evidence type="ECO:0000256" key="16">
    <source>
        <dbReference type="ARBA" id="ARBA00022741"/>
    </source>
</evidence>
<dbReference type="SUPFAM" id="SSF81296">
    <property type="entry name" value="E set domains"/>
    <property type="match status" value="1"/>
</dbReference>
<feature type="domain" description="Transglutaminase-like" evidence="43">
    <location>
        <begin position="304"/>
        <end position="394"/>
    </location>
</feature>
<comment type="cofactor">
    <cofactor evidence="42">
        <name>Ca(2+)</name>
        <dbReference type="ChEBI" id="CHEBI:29108"/>
    </cofactor>
    <text evidence="42">Binds 1 Ca(2+) ion per subunit.</text>
</comment>
<organism evidence="44 45">
    <name type="scientific">Mastacembelus armatus</name>
    <name type="common">zig-zag eel</name>
    <dbReference type="NCBI Taxonomy" id="205130"/>
    <lineage>
        <taxon>Eukaryota</taxon>
        <taxon>Metazoa</taxon>
        <taxon>Chordata</taxon>
        <taxon>Craniata</taxon>
        <taxon>Vertebrata</taxon>
        <taxon>Euteleostomi</taxon>
        <taxon>Actinopterygii</taxon>
        <taxon>Neopterygii</taxon>
        <taxon>Teleostei</taxon>
        <taxon>Neoteleostei</taxon>
        <taxon>Acanthomorphata</taxon>
        <taxon>Anabantaria</taxon>
        <taxon>Synbranchiformes</taxon>
        <taxon>Mastacembelidae</taxon>
        <taxon>Mastacembelus</taxon>
    </lineage>
</organism>
<keyword evidence="21" id="KW-0472">Membrane</keyword>
<dbReference type="SUPFAM" id="SSF49309">
    <property type="entry name" value="Transglutaminase, two C-terminal domains"/>
    <property type="match status" value="2"/>
</dbReference>
<dbReference type="AlphaFoldDB" id="A0A3Q3MFI9"/>
<keyword evidence="16" id="KW-0547">Nucleotide-binding</keyword>
<dbReference type="InterPro" id="IPR038765">
    <property type="entry name" value="Papain-like_cys_pep_sf"/>
</dbReference>
<evidence type="ECO:0000256" key="8">
    <source>
        <dbReference type="ARBA" id="ARBA00022454"/>
    </source>
</evidence>
<dbReference type="SUPFAM" id="SSF54001">
    <property type="entry name" value="Cysteine proteinases"/>
    <property type="match status" value="1"/>
</dbReference>
<keyword evidence="11" id="KW-0964">Secreted</keyword>
<evidence type="ECO:0000256" key="9">
    <source>
        <dbReference type="ARBA" id="ARBA00022475"/>
    </source>
</evidence>
<dbReference type="InterPro" id="IPR036238">
    <property type="entry name" value="Transglutaminase_C_sf"/>
</dbReference>
<comment type="catalytic activity">
    <reaction evidence="40">
        <text>L-glutaminyl-[protein] + dopamine = 5-dopaminyl-L-glutamyl-[protein] + NH4(+)</text>
        <dbReference type="Rhea" id="RHEA:66556"/>
        <dbReference type="Rhea" id="RHEA-COMP:10207"/>
        <dbReference type="Rhea" id="RHEA-COMP:17053"/>
        <dbReference type="ChEBI" id="CHEBI:28938"/>
        <dbReference type="ChEBI" id="CHEBI:30011"/>
        <dbReference type="ChEBI" id="CHEBI:59905"/>
        <dbReference type="ChEBI" id="CHEBI:167175"/>
    </reaction>
    <physiologicalReaction direction="left-to-right" evidence="40">
        <dbReference type="Rhea" id="RHEA:66557"/>
    </physiologicalReaction>
</comment>
<evidence type="ECO:0000256" key="1">
    <source>
        <dbReference type="ARBA" id="ARBA00004123"/>
    </source>
</evidence>
<dbReference type="GeneTree" id="ENSGT01050000244866"/>
<comment type="catalytic activity">
    <reaction evidence="37">
        <text>L-glutaminyl-[protein] + H2O = L-glutamyl-[protein] + NH4(+)</text>
        <dbReference type="Rhea" id="RHEA:16441"/>
        <dbReference type="Rhea" id="RHEA-COMP:10207"/>
        <dbReference type="Rhea" id="RHEA-COMP:10208"/>
        <dbReference type="ChEBI" id="CHEBI:15377"/>
        <dbReference type="ChEBI" id="CHEBI:28938"/>
        <dbReference type="ChEBI" id="CHEBI:29973"/>
        <dbReference type="ChEBI" id="CHEBI:30011"/>
        <dbReference type="EC" id="3.5.1.44"/>
    </reaction>
    <physiologicalReaction direction="left-to-right" evidence="37">
        <dbReference type="Rhea" id="RHEA:16442"/>
    </physiologicalReaction>
</comment>
<evidence type="ECO:0000256" key="39">
    <source>
        <dbReference type="ARBA" id="ARBA00048230"/>
    </source>
</evidence>
<dbReference type="InterPro" id="IPR014756">
    <property type="entry name" value="Ig_E-set"/>
</dbReference>
<keyword evidence="20" id="KW-0342">GTP-binding</keyword>
<evidence type="ECO:0000256" key="5">
    <source>
        <dbReference type="ARBA" id="ARBA00004498"/>
    </source>
</evidence>
<comment type="subcellular location">
    <subcellularLocation>
        <location evidence="3">Cell membrane</location>
    </subcellularLocation>
    <subcellularLocation>
        <location evidence="4">Chromosome</location>
    </subcellularLocation>
    <subcellularLocation>
        <location evidence="6">Cytoplasm</location>
        <location evidence="6">Cytosol</location>
    </subcellularLocation>
    <subcellularLocation>
        <location evidence="2">Mitochondrion</location>
    </subcellularLocation>
    <subcellularLocation>
        <location evidence="1">Nucleus</location>
    </subcellularLocation>
    <subcellularLocation>
        <location evidence="5">Secreted</location>
        <location evidence="5">Extracellular space</location>
        <location evidence="5">Extracellular matrix</location>
    </subcellularLocation>
</comment>
<comment type="catalytic activity">
    <reaction evidence="38">
        <text>L-glutaminyl-[protein] + histamine = 5-histaminyl-L-glutamyl-[protein] + NH4(+)</text>
        <dbReference type="Rhea" id="RHEA:66564"/>
        <dbReference type="Rhea" id="RHEA-COMP:10207"/>
        <dbReference type="Rhea" id="RHEA-COMP:17056"/>
        <dbReference type="ChEBI" id="CHEBI:28938"/>
        <dbReference type="ChEBI" id="CHEBI:30011"/>
        <dbReference type="ChEBI" id="CHEBI:58432"/>
        <dbReference type="ChEBI" id="CHEBI:167179"/>
    </reaction>
    <physiologicalReaction direction="left-to-right" evidence="38">
        <dbReference type="Rhea" id="RHEA:66565"/>
    </physiologicalReaction>
</comment>
<evidence type="ECO:0000256" key="33">
    <source>
        <dbReference type="ARBA" id="ARBA00042239"/>
    </source>
</evidence>
<dbReference type="RefSeq" id="XP_026188495.1">
    <property type="nucleotide sequence ID" value="XM_026332710.1"/>
</dbReference>
<dbReference type="Pfam" id="PF00868">
    <property type="entry name" value="Transglut_N"/>
    <property type="match status" value="1"/>
</dbReference>
<evidence type="ECO:0000256" key="19">
    <source>
        <dbReference type="ARBA" id="ARBA00023128"/>
    </source>
</evidence>
<feature type="binding site" evidence="42">
    <location>
        <position position="433"/>
    </location>
    <ligand>
        <name>Ca(2+)</name>
        <dbReference type="ChEBI" id="CHEBI:29108"/>
    </ligand>
</feature>
<dbReference type="FunFam" id="2.60.40.10:FF:000090">
    <property type="entry name" value="Protein-glutamine gamma-glutamyltransferase 2"/>
    <property type="match status" value="1"/>
</dbReference>
<reference evidence="44" key="1">
    <citation type="submission" date="2025-08" db="UniProtKB">
        <authorList>
            <consortium name="Ensembl"/>
        </authorList>
    </citation>
    <scope>IDENTIFICATION</scope>
</reference>
<dbReference type="GeneID" id="113145694"/>
<keyword evidence="12" id="KW-0272">Extracellular matrix</keyword>
<dbReference type="GO" id="GO:0007399">
    <property type="term" value="P:nervous system development"/>
    <property type="evidence" value="ECO:0007669"/>
    <property type="project" value="UniProtKB-ARBA"/>
</dbReference>
<evidence type="ECO:0000256" key="36">
    <source>
        <dbReference type="ARBA" id="ARBA00043138"/>
    </source>
</evidence>
<dbReference type="EC" id="2.3.2.13" evidence="24"/>
<dbReference type="GO" id="GO:0008233">
    <property type="term" value="F:peptidase activity"/>
    <property type="evidence" value="ECO:0007669"/>
    <property type="project" value="UniProtKB-KW"/>
</dbReference>
<sequence length="727" mass="80877">MGVSQFTCYKYPSATVTLQKTAEVSLSTEKLREKNFTADMGQVWVIERCDLNIKSNNSSHHTDLNGEERLIVRRGQPFNITLHLKPGSEEFKLAESSFTFVVETGPLPSEESGTKVSFSLRDTTVDTEWSASASNDPSGNTVSVSISSSPDAPIGLYSLFLEQGWEKASLGQFILLFNSWCPRDAVYMQSESKREEYVLAQHGQIYRGTYKRIKGTPWHYGQFEPGILDICLKILDKNPKFVCDPDEDCSARRNPVYVTRVLSTMINSEDDRGVLVGEWDEILDGVHPLDWIDSGEILHLWAESGPVRYGQCWVFAAVACTVSRALGIPCRVVTNFGSAHDTDANLVIELLFDESGNRISSDSIWNFHVWVESWMTRPDLGPEYDGWQASDPTPQETSDGLFCCGPASVKAIREGELTKKYDAPFIFAEVNADVVNLLQLPDGEFVKLSGSTKSVGQFISTKAVGTDERLDITHQYKYPEGSKEERQVYEKAQHHNKLHQQQQEEESGLHVKIKLAHDMVVGSDFEVCAVLTNNYKKTRNCTFVFFARAISYNGKQGDSCGFASDKVKVPSGQERRLSLKLQYDSYGSVITPDRLIQLSAIAFDKKATDYHIAEKTIVLDEPDIDIKLTEKAAVNQPVTAELSLWNPLPELLQDCSFTIGGFGLTGVKHVTVKIGAVDPEEEAKASAEFIPTRAGSSVLLVSFDSDKLKNIKSFAKVVVEESISTEI</sequence>
<keyword evidence="15 42" id="KW-0479">Metal-binding</keyword>
<name>A0A3Q3MFI9_9TELE</name>
<reference evidence="44" key="2">
    <citation type="submission" date="2025-09" db="UniProtKB">
        <authorList>
            <consortium name="Ensembl"/>
        </authorList>
    </citation>
    <scope>IDENTIFICATION</scope>
</reference>
<evidence type="ECO:0000256" key="11">
    <source>
        <dbReference type="ARBA" id="ARBA00022525"/>
    </source>
</evidence>
<evidence type="ECO:0000256" key="32">
    <source>
        <dbReference type="ARBA" id="ARBA00042105"/>
    </source>
</evidence>
<evidence type="ECO:0000256" key="40">
    <source>
        <dbReference type="ARBA" id="ARBA00048365"/>
    </source>
</evidence>
<evidence type="ECO:0000256" key="21">
    <source>
        <dbReference type="ARBA" id="ARBA00023136"/>
    </source>
</evidence>
<keyword evidence="23" id="KW-0012">Acyltransferase</keyword>
<dbReference type="EC" id="3.5.1.44" evidence="27"/>
<dbReference type="Ensembl" id="ENSMAMT00000026921.2">
    <property type="protein sequence ID" value="ENSMAMP00000026248.1"/>
    <property type="gene ID" value="ENSMAMG00000017625.2"/>
</dbReference>
<evidence type="ECO:0000256" key="3">
    <source>
        <dbReference type="ARBA" id="ARBA00004236"/>
    </source>
</evidence>
<evidence type="ECO:0000256" key="35">
    <source>
        <dbReference type="ARBA" id="ARBA00043104"/>
    </source>
</evidence>
<feature type="active site" evidence="41">
    <location>
        <position position="312"/>
    </location>
</feature>
<keyword evidence="19" id="KW-0496">Mitochondrion</keyword>
<dbReference type="GO" id="GO:0006508">
    <property type="term" value="P:proteolysis"/>
    <property type="evidence" value="ECO:0007669"/>
    <property type="project" value="UniProtKB-KW"/>
</dbReference>
<evidence type="ECO:0000256" key="7">
    <source>
        <dbReference type="ARBA" id="ARBA00005968"/>
    </source>
</evidence>
<dbReference type="Pfam" id="PF01841">
    <property type="entry name" value="Transglut_core"/>
    <property type="match status" value="1"/>
</dbReference>
<dbReference type="GO" id="GO:0050568">
    <property type="term" value="F:protein-glutamine glutaminase activity"/>
    <property type="evidence" value="ECO:0007669"/>
    <property type="project" value="UniProtKB-EC"/>
</dbReference>
<keyword evidence="13" id="KW-0645">Protease</keyword>
<dbReference type="PIRSF" id="PIRSF000459">
    <property type="entry name" value="TGM_EBP42"/>
    <property type="match status" value="1"/>
</dbReference>
<dbReference type="GO" id="GO:0046872">
    <property type="term" value="F:metal ion binding"/>
    <property type="evidence" value="ECO:0007669"/>
    <property type="project" value="UniProtKB-KW"/>
</dbReference>
<evidence type="ECO:0000256" key="17">
    <source>
        <dbReference type="ARBA" id="ARBA00022801"/>
    </source>
</evidence>
<evidence type="ECO:0000256" key="22">
    <source>
        <dbReference type="ARBA" id="ARBA00023242"/>
    </source>
</evidence>
<dbReference type="InterPro" id="IPR001102">
    <property type="entry name" value="Transglutaminase_N"/>
</dbReference>
<dbReference type="Proteomes" id="UP000261640">
    <property type="component" value="Unplaced"/>
</dbReference>
<evidence type="ECO:0000313" key="44">
    <source>
        <dbReference type="Ensembl" id="ENSMAMP00000026248.1"/>
    </source>
</evidence>
<evidence type="ECO:0000256" key="6">
    <source>
        <dbReference type="ARBA" id="ARBA00004514"/>
    </source>
</evidence>
<dbReference type="PANTHER" id="PTHR11590:SF6">
    <property type="entry name" value="PROTEIN-GLUTAMINE GAMMA-GLUTAMYLTRANSFERASE 2"/>
    <property type="match status" value="1"/>
</dbReference>
<evidence type="ECO:0000256" key="24">
    <source>
        <dbReference type="ARBA" id="ARBA00024222"/>
    </source>
</evidence>
<evidence type="ECO:0000256" key="13">
    <source>
        <dbReference type="ARBA" id="ARBA00022670"/>
    </source>
</evidence>
<dbReference type="InterPro" id="IPR023608">
    <property type="entry name" value="Transglutaminase_animal"/>
</dbReference>
<feature type="binding site" evidence="42">
    <location>
        <position position="480"/>
    </location>
    <ligand>
        <name>Ca(2+)</name>
        <dbReference type="ChEBI" id="CHEBI:29108"/>
    </ligand>
</feature>
<evidence type="ECO:0000256" key="15">
    <source>
        <dbReference type="ARBA" id="ARBA00022723"/>
    </source>
</evidence>
<dbReference type="GO" id="GO:0005694">
    <property type="term" value="C:chromosome"/>
    <property type="evidence" value="ECO:0007669"/>
    <property type="project" value="UniProtKB-SubCell"/>
</dbReference>
<evidence type="ECO:0000256" key="37">
    <source>
        <dbReference type="ARBA" id="ARBA00047868"/>
    </source>
</evidence>
<evidence type="ECO:0000256" key="27">
    <source>
        <dbReference type="ARBA" id="ARBA00039019"/>
    </source>
</evidence>
<evidence type="ECO:0000256" key="30">
    <source>
        <dbReference type="ARBA" id="ARBA00041677"/>
    </source>
</evidence>
<feature type="binding site" evidence="42">
    <location>
        <position position="485"/>
    </location>
    <ligand>
        <name>Ca(2+)</name>
        <dbReference type="ChEBI" id="CHEBI:29108"/>
    </ligand>
</feature>
<comment type="catalytic activity">
    <reaction evidence="39">
        <text>L-glutaminyl-[protein] + (R)-noradrenaline = 5-(R)-noradrenalinyl-L-glutamyl-[protein] + NH4(+)</text>
        <dbReference type="Rhea" id="RHEA:66560"/>
        <dbReference type="Rhea" id="RHEA-COMP:10207"/>
        <dbReference type="Rhea" id="RHEA-COMP:17054"/>
        <dbReference type="ChEBI" id="CHEBI:28938"/>
        <dbReference type="ChEBI" id="CHEBI:30011"/>
        <dbReference type="ChEBI" id="CHEBI:72587"/>
        <dbReference type="ChEBI" id="CHEBI:167178"/>
    </reaction>
    <physiologicalReaction direction="left-to-right" evidence="39">
        <dbReference type="Rhea" id="RHEA:66561"/>
    </physiologicalReaction>
</comment>
<evidence type="ECO:0000256" key="38">
    <source>
        <dbReference type="ARBA" id="ARBA00047876"/>
    </source>
</evidence>
<keyword evidence="9" id="KW-1003">Cell membrane</keyword>
<evidence type="ECO:0000256" key="41">
    <source>
        <dbReference type="PIRSR" id="PIRSR000459-1"/>
    </source>
</evidence>
<dbReference type="OrthoDB" id="437511at2759"/>
<dbReference type="GO" id="GO:0005634">
    <property type="term" value="C:nucleus"/>
    <property type="evidence" value="ECO:0007669"/>
    <property type="project" value="UniProtKB-SubCell"/>
</dbReference>
<dbReference type="Gene3D" id="3.90.260.10">
    <property type="entry name" value="Transglutaminase-like"/>
    <property type="match status" value="1"/>
</dbReference>
<dbReference type="PROSITE" id="PS00547">
    <property type="entry name" value="TRANSGLUTAMINASES"/>
    <property type="match status" value="1"/>
</dbReference>
<evidence type="ECO:0000256" key="18">
    <source>
        <dbReference type="ARBA" id="ARBA00022837"/>
    </source>
</evidence>
<dbReference type="GO" id="GO:0005886">
    <property type="term" value="C:plasma membrane"/>
    <property type="evidence" value="ECO:0007669"/>
    <property type="project" value="UniProtKB-SubCell"/>
</dbReference>
<keyword evidence="10" id="KW-0963">Cytoplasm</keyword>
<dbReference type="InterPro" id="IPR013783">
    <property type="entry name" value="Ig-like_fold"/>
</dbReference>
<evidence type="ECO:0000256" key="2">
    <source>
        <dbReference type="ARBA" id="ARBA00004173"/>
    </source>
</evidence>
<comment type="catalytic activity">
    <reaction evidence="25">
        <text>L-glutaminyl-[protein] + serotonin = 5-serotonyl-L-glutamyl-[protein] + NH4(+)</text>
        <dbReference type="Rhea" id="RHEA:66552"/>
        <dbReference type="Rhea" id="RHEA-COMP:10207"/>
        <dbReference type="Rhea" id="RHEA-COMP:17052"/>
        <dbReference type="ChEBI" id="CHEBI:28938"/>
        <dbReference type="ChEBI" id="CHEBI:30011"/>
        <dbReference type="ChEBI" id="CHEBI:167174"/>
        <dbReference type="ChEBI" id="CHEBI:350546"/>
    </reaction>
    <physiologicalReaction direction="left-to-right" evidence="25">
        <dbReference type="Rhea" id="RHEA:66553"/>
    </physiologicalReaction>
</comment>
<feature type="active site" evidence="41">
    <location>
        <position position="368"/>
    </location>
</feature>
<evidence type="ECO:0000256" key="26">
    <source>
        <dbReference type="ARBA" id="ARBA00036876"/>
    </source>
</evidence>
<evidence type="ECO:0000259" key="43">
    <source>
        <dbReference type="SMART" id="SM00460"/>
    </source>
</evidence>
<evidence type="ECO:0000256" key="12">
    <source>
        <dbReference type="ARBA" id="ARBA00022530"/>
    </source>
</evidence>
<dbReference type="PANTHER" id="PTHR11590">
    <property type="entry name" value="PROTEIN-GLUTAMINE GAMMA-GLUTAMYLTRANSFERASE"/>
    <property type="match status" value="1"/>
</dbReference>
<keyword evidence="17" id="KW-0378">Hydrolase</keyword>
<protein>
    <recommendedName>
        <fullName evidence="28">Protein-glutamine gamma-glutamyltransferase 2</fullName>
        <ecNumber evidence="24">2.3.2.13</ecNumber>
        <ecNumber evidence="27">3.5.1.44</ecNumber>
    </recommendedName>
    <alternativeName>
        <fullName evidence="31">Isopeptidase TGM2</fullName>
    </alternativeName>
    <alternativeName>
        <fullName evidence="33">Protein-glutamine deamidase TGM2</fullName>
    </alternativeName>
    <alternativeName>
        <fullName evidence="32">Protein-glutamine dopaminyltransferase TGM2</fullName>
    </alternativeName>
    <alternativeName>
        <fullName evidence="35">Protein-glutamine histaminyltransferase TGM2</fullName>
    </alternativeName>
    <alternativeName>
        <fullName evidence="36">Protein-glutamine noradrenalinyltransferase TGM2</fullName>
    </alternativeName>
    <alternativeName>
        <fullName evidence="34">Protein-glutamine serotonyltransferase TGM2</fullName>
    </alternativeName>
    <alternativeName>
        <fullName evidence="30">Tissue transglutaminase</fullName>
    </alternativeName>
    <alternativeName>
        <fullName evidence="29">Transglutaminase-2</fullName>
    </alternativeName>
</protein>
<dbReference type="SMART" id="SM00460">
    <property type="entry name" value="TGc"/>
    <property type="match status" value="1"/>
</dbReference>
<dbReference type="GO" id="GO:0005525">
    <property type="term" value="F:GTP binding"/>
    <property type="evidence" value="ECO:0007669"/>
    <property type="project" value="UniProtKB-KW"/>
</dbReference>
<dbReference type="InterPro" id="IPR013808">
    <property type="entry name" value="Transglutaminase_AS"/>
</dbReference>
<dbReference type="InterPro" id="IPR050779">
    <property type="entry name" value="Transglutaminase"/>
</dbReference>
<evidence type="ECO:0000256" key="25">
    <source>
        <dbReference type="ARBA" id="ARBA00036377"/>
    </source>
</evidence>
<dbReference type="InterPro" id="IPR008958">
    <property type="entry name" value="Transglutaminase_C"/>
</dbReference>
<comment type="catalytic activity">
    <reaction evidence="26">
        <text>L-glutaminyl-[protein] + L-lysyl-[protein] = [protein]-L-lysyl-N(6)-5-L-glutamyl-[protein] + NH4(+)</text>
        <dbReference type="Rhea" id="RHEA:54816"/>
        <dbReference type="Rhea" id="RHEA-COMP:9752"/>
        <dbReference type="Rhea" id="RHEA-COMP:10207"/>
        <dbReference type="Rhea" id="RHEA-COMP:14005"/>
        <dbReference type="ChEBI" id="CHEBI:28938"/>
        <dbReference type="ChEBI" id="CHEBI:29969"/>
        <dbReference type="ChEBI" id="CHEBI:30011"/>
        <dbReference type="ChEBI" id="CHEBI:138370"/>
        <dbReference type="EC" id="2.3.2.13"/>
    </reaction>
    <physiologicalReaction direction="left-to-right" evidence="26">
        <dbReference type="Rhea" id="RHEA:54817"/>
    </physiologicalReaction>
</comment>
<accession>A0A3Q3MFI9</accession>
<dbReference type="Gene3D" id="2.60.40.10">
    <property type="entry name" value="Immunoglobulins"/>
    <property type="match status" value="3"/>
</dbReference>
<dbReference type="InParanoid" id="A0A3Q3MFI9"/>
<keyword evidence="14" id="KW-0808">Transferase</keyword>
<dbReference type="STRING" id="205130.ENSMAMP00000026248"/>
<dbReference type="FunFam" id="2.60.40.10:FF:000278">
    <property type="entry name" value="Protein-glutamine gamma-glutamyltransferase 2"/>
    <property type="match status" value="1"/>
</dbReference>
<dbReference type="InterPro" id="IPR036985">
    <property type="entry name" value="Transglutaminase-like_sf"/>
</dbReference>
<dbReference type="Pfam" id="PF00927">
    <property type="entry name" value="Transglut_C"/>
    <property type="match status" value="2"/>
</dbReference>
<dbReference type="FunFam" id="3.90.260.10:FF:000001">
    <property type="entry name" value="Protein-glutamine gamma-glutamyltransferase 2"/>
    <property type="match status" value="1"/>
</dbReference>
<evidence type="ECO:0000256" key="23">
    <source>
        <dbReference type="ARBA" id="ARBA00023315"/>
    </source>
</evidence>
<dbReference type="GO" id="GO:0003810">
    <property type="term" value="F:protein-glutamine gamma-glutamyltransferase activity"/>
    <property type="evidence" value="ECO:0007669"/>
    <property type="project" value="UniProtKB-EC"/>
</dbReference>
<evidence type="ECO:0000256" key="10">
    <source>
        <dbReference type="ARBA" id="ARBA00022490"/>
    </source>
</evidence>
<keyword evidence="45" id="KW-1185">Reference proteome</keyword>
<evidence type="ECO:0000256" key="14">
    <source>
        <dbReference type="ARBA" id="ARBA00022679"/>
    </source>
</evidence>
<dbReference type="InterPro" id="IPR002931">
    <property type="entry name" value="Transglutaminase-like"/>
</dbReference>
<evidence type="ECO:0000256" key="31">
    <source>
        <dbReference type="ARBA" id="ARBA00042099"/>
    </source>
</evidence>
<dbReference type="GO" id="GO:0005829">
    <property type="term" value="C:cytosol"/>
    <property type="evidence" value="ECO:0007669"/>
    <property type="project" value="UniProtKB-SubCell"/>
</dbReference>
<keyword evidence="8" id="KW-0158">Chromosome</keyword>
<evidence type="ECO:0000313" key="45">
    <source>
        <dbReference type="Proteomes" id="UP000261640"/>
    </source>
</evidence>
<keyword evidence="18 42" id="KW-0106">Calcium</keyword>
<proteinExistence type="inferred from homology"/>
<evidence type="ECO:0000256" key="34">
    <source>
        <dbReference type="ARBA" id="ARBA00042912"/>
    </source>
</evidence>
<dbReference type="GO" id="GO:0005739">
    <property type="term" value="C:mitochondrion"/>
    <property type="evidence" value="ECO:0007669"/>
    <property type="project" value="UniProtKB-SubCell"/>
</dbReference>
<evidence type="ECO:0000256" key="4">
    <source>
        <dbReference type="ARBA" id="ARBA00004286"/>
    </source>
</evidence>
<evidence type="ECO:0000256" key="28">
    <source>
        <dbReference type="ARBA" id="ARBA00040561"/>
    </source>
</evidence>
<evidence type="ECO:0000256" key="29">
    <source>
        <dbReference type="ARBA" id="ARBA00041650"/>
    </source>
</evidence>
<evidence type="ECO:0000256" key="20">
    <source>
        <dbReference type="ARBA" id="ARBA00023134"/>
    </source>
</evidence>